<dbReference type="InterPro" id="IPR036249">
    <property type="entry name" value="Thioredoxin-like_sf"/>
</dbReference>
<accession>A0ABR0YVR3</accession>
<feature type="region of interest" description="Disordered" evidence="5">
    <location>
        <begin position="114"/>
        <end position="174"/>
    </location>
</feature>
<dbReference type="SUPFAM" id="SSF52833">
    <property type="entry name" value="Thioredoxin-like"/>
    <property type="match status" value="1"/>
</dbReference>
<reference evidence="8 9" key="1">
    <citation type="submission" date="2021-05" db="EMBL/GenBank/DDBJ databases">
        <authorList>
            <person name="Zahm M."/>
            <person name="Klopp C."/>
            <person name="Cabau C."/>
            <person name="Kuhl H."/>
            <person name="Suciu R."/>
            <person name="Ciorpac M."/>
            <person name="Holostenco D."/>
            <person name="Gessner J."/>
            <person name="Wuertz S."/>
            <person name="Hohne C."/>
            <person name="Stock M."/>
            <person name="Gislard M."/>
            <person name="Lluch J."/>
            <person name="Milhes M."/>
            <person name="Lampietro C."/>
            <person name="Lopez Roques C."/>
            <person name="Donnadieu C."/>
            <person name="Du K."/>
            <person name="Schartl M."/>
            <person name="Guiguen Y."/>
        </authorList>
    </citation>
    <scope>NUCLEOTIDE SEQUENCE [LARGE SCALE GENOMIC DNA]</scope>
    <source>
        <strain evidence="8">Hh-F2</strain>
        <tissue evidence="8">Blood</tissue>
    </source>
</reference>
<dbReference type="EMBL" id="JAHFZB010000022">
    <property type="protein sequence ID" value="KAK6476563.1"/>
    <property type="molecule type" value="Genomic_DNA"/>
</dbReference>
<feature type="signal peptide" evidence="6">
    <location>
        <begin position="1"/>
        <end position="16"/>
    </location>
</feature>
<organism evidence="8 9">
    <name type="scientific">Huso huso</name>
    <name type="common">Beluga</name>
    <name type="synonym">Acipenser huso</name>
    <dbReference type="NCBI Taxonomy" id="61971"/>
    <lineage>
        <taxon>Eukaryota</taxon>
        <taxon>Metazoa</taxon>
        <taxon>Chordata</taxon>
        <taxon>Craniata</taxon>
        <taxon>Vertebrata</taxon>
        <taxon>Euteleostomi</taxon>
        <taxon>Actinopterygii</taxon>
        <taxon>Chondrostei</taxon>
        <taxon>Acipenseriformes</taxon>
        <taxon>Acipenseridae</taxon>
        <taxon>Huso</taxon>
    </lineage>
</organism>
<evidence type="ECO:0000259" key="7">
    <source>
        <dbReference type="Pfam" id="PF08806"/>
    </source>
</evidence>
<evidence type="ECO:0000256" key="6">
    <source>
        <dbReference type="SAM" id="SignalP"/>
    </source>
</evidence>
<dbReference type="PANTHER" id="PTHR13077">
    <property type="entry name" value="SELENOPROTEIN F"/>
    <property type="match status" value="1"/>
</dbReference>
<dbReference type="Pfam" id="PF08806">
    <property type="entry name" value="Sep15_SelM"/>
    <property type="match status" value="1"/>
</dbReference>
<protein>
    <recommendedName>
        <fullName evidence="4">Selenoprotein M</fullName>
    </recommendedName>
</protein>
<dbReference type="Proteomes" id="UP001369086">
    <property type="component" value="Unassembled WGS sequence"/>
</dbReference>
<evidence type="ECO:0000256" key="2">
    <source>
        <dbReference type="ARBA" id="ARBA00022729"/>
    </source>
</evidence>
<feature type="compositionally biased region" description="Basic and acidic residues" evidence="5">
    <location>
        <begin position="163"/>
        <end position="174"/>
    </location>
</feature>
<evidence type="ECO:0000256" key="1">
    <source>
        <dbReference type="ARBA" id="ARBA00005742"/>
    </source>
</evidence>
<evidence type="ECO:0000256" key="3">
    <source>
        <dbReference type="ARBA" id="ARBA00022933"/>
    </source>
</evidence>
<comment type="caution">
    <text evidence="8">The sequence shown here is derived from an EMBL/GenBank/DDBJ whole genome shotgun (WGS) entry which is preliminary data.</text>
</comment>
<sequence>MWQLFIFAGLFQSISLYEIDLKKIEGLARGKVEVSEFLQKSLQVKTFVTQDIPLYHNLVMKHLPGADPELVLLNHYYEELDRILLNDMTRKEINELLVSLGFYKKADPDDPVPYEFRYAPAKDSPWDKQEPDPASTEQNQGADREPTGEPLETEPETQSPETQQHDPQAKHADL</sequence>
<feature type="domain" description="Selenoprotein F/M" evidence="7">
    <location>
        <begin position="43"/>
        <end position="102"/>
    </location>
</feature>
<evidence type="ECO:0000256" key="5">
    <source>
        <dbReference type="SAM" id="MobiDB-lite"/>
    </source>
</evidence>
<keyword evidence="9" id="KW-1185">Reference proteome</keyword>
<proteinExistence type="inferred from homology"/>
<dbReference type="Gene3D" id="3.40.30.50">
    <property type="entry name" value="Sep15/SelM thioredoxin-like domain, active-site redox motif"/>
    <property type="match status" value="1"/>
</dbReference>
<evidence type="ECO:0000256" key="4">
    <source>
        <dbReference type="ARBA" id="ARBA00040773"/>
    </source>
</evidence>
<dbReference type="InterPro" id="IPR039992">
    <property type="entry name" value="Sep15_SelM"/>
</dbReference>
<comment type="similarity">
    <text evidence="1">Belongs to the selenoprotein M/F family.</text>
</comment>
<evidence type="ECO:0000313" key="8">
    <source>
        <dbReference type="EMBL" id="KAK6476563.1"/>
    </source>
</evidence>
<keyword evidence="2 6" id="KW-0732">Signal</keyword>
<dbReference type="InterPro" id="IPR038219">
    <property type="entry name" value="Sep15/SelM_sf"/>
</dbReference>
<keyword evidence="3" id="KW-0712">Selenocysteine</keyword>
<dbReference type="InterPro" id="IPR014912">
    <property type="entry name" value="Sep15_SelM_dom"/>
</dbReference>
<dbReference type="PANTHER" id="PTHR13077:SF7">
    <property type="entry name" value="SELENOPROTEIN M"/>
    <property type="match status" value="1"/>
</dbReference>
<name>A0ABR0YVR3_HUSHU</name>
<evidence type="ECO:0000313" key="9">
    <source>
        <dbReference type="Proteomes" id="UP001369086"/>
    </source>
</evidence>
<gene>
    <name evidence="8" type="ORF">HHUSO_G22995</name>
</gene>
<feature type="chain" id="PRO_5046270132" description="Selenoprotein M" evidence="6">
    <location>
        <begin position="17"/>
        <end position="174"/>
    </location>
</feature>